<dbReference type="PRINTS" id="PR00959">
    <property type="entry name" value="MEVGALKINASE"/>
</dbReference>
<dbReference type="InterPro" id="IPR014721">
    <property type="entry name" value="Ribsml_uS5_D2-typ_fold_subgr"/>
</dbReference>
<dbReference type="Gene3D" id="3.30.70.890">
    <property type="entry name" value="GHMP kinase, C-terminal domain"/>
    <property type="match status" value="1"/>
</dbReference>
<dbReference type="Gene3D" id="3.30.230.10">
    <property type="match status" value="1"/>
</dbReference>
<dbReference type="InterPro" id="IPR013750">
    <property type="entry name" value="GHMP_kinase_C_dom"/>
</dbReference>
<evidence type="ECO:0000256" key="2">
    <source>
        <dbReference type="ARBA" id="ARBA00012958"/>
    </source>
</evidence>
<evidence type="ECO:0000256" key="5">
    <source>
        <dbReference type="ARBA" id="ARBA00022777"/>
    </source>
</evidence>
<dbReference type="SUPFAM" id="SSF55060">
    <property type="entry name" value="GHMP Kinase, C-terminal domain"/>
    <property type="match status" value="1"/>
</dbReference>
<dbReference type="Pfam" id="PF00288">
    <property type="entry name" value="GHMP_kinases_N"/>
    <property type="match status" value="1"/>
</dbReference>
<reference evidence="9 10" key="1">
    <citation type="journal article" date="2015" name="Genome Announc.">
        <title>Expanding the biotechnology potential of lactobacilli through comparative genomics of 213 strains and associated genera.</title>
        <authorList>
            <person name="Sun Z."/>
            <person name="Harris H.M."/>
            <person name="McCann A."/>
            <person name="Guo C."/>
            <person name="Argimon S."/>
            <person name="Zhang W."/>
            <person name="Yang X."/>
            <person name="Jeffery I.B."/>
            <person name="Cooney J.C."/>
            <person name="Kagawa T.F."/>
            <person name="Liu W."/>
            <person name="Song Y."/>
            <person name="Salvetti E."/>
            <person name="Wrobel A."/>
            <person name="Rasinkangas P."/>
            <person name="Parkhill J."/>
            <person name="Rea M.C."/>
            <person name="O'Sullivan O."/>
            <person name="Ritari J."/>
            <person name="Douillard F.P."/>
            <person name="Paul Ross R."/>
            <person name="Yang R."/>
            <person name="Briner A.E."/>
            <person name="Felis G.E."/>
            <person name="de Vos W.M."/>
            <person name="Barrangou R."/>
            <person name="Klaenhammer T.R."/>
            <person name="Caufield P.W."/>
            <person name="Cui Y."/>
            <person name="Zhang H."/>
            <person name="O'Toole P.W."/>
        </authorList>
    </citation>
    <scope>NUCLEOTIDE SEQUENCE [LARGE SCALE GENOMIC DNA]</scope>
    <source>
        <strain evidence="9 10">DSM 19682</strain>
    </source>
</reference>
<dbReference type="GO" id="GO:0019287">
    <property type="term" value="P:isopentenyl diphosphate biosynthetic process, mevalonate pathway"/>
    <property type="evidence" value="ECO:0007669"/>
    <property type="project" value="UniProtKB-UniPathway"/>
</dbReference>
<keyword evidence="3" id="KW-0808">Transferase</keyword>
<protein>
    <recommendedName>
        <fullName evidence="2">phosphomevalonate kinase</fullName>
        <ecNumber evidence="2">2.7.4.2</ecNumber>
    </recommendedName>
</protein>
<dbReference type="GO" id="GO:0005524">
    <property type="term" value="F:ATP binding"/>
    <property type="evidence" value="ECO:0007669"/>
    <property type="project" value="UniProtKB-KW"/>
</dbReference>
<feature type="domain" description="GHMP kinase C-terminal" evidence="8">
    <location>
        <begin position="276"/>
        <end position="359"/>
    </location>
</feature>
<dbReference type="InterPro" id="IPR020568">
    <property type="entry name" value="Ribosomal_Su5_D2-typ_SF"/>
</dbReference>
<evidence type="ECO:0000259" key="8">
    <source>
        <dbReference type="Pfam" id="PF08544"/>
    </source>
</evidence>
<dbReference type="NCBIfam" id="TIGR01220">
    <property type="entry name" value="Pmev_kin_Gr_pos"/>
    <property type="match status" value="1"/>
</dbReference>
<organism evidence="9 10">
    <name type="scientific">Companilactobacillus nodensis DSM 19682 = JCM 14932 = NBRC 107160</name>
    <dbReference type="NCBI Taxonomy" id="1423775"/>
    <lineage>
        <taxon>Bacteria</taxon>
        <taxon>Bacillati</taxon>
        <taxon>Bacillota</taxon>
        <taxon>Bacilli</taxon>
        <taxon>Lactobacillales</taxon>
        <taxon>Lactobacillaceae</taxon>
        <taxon>Companilactobacillus</taxon>
    </lineage>
</organism>
<dbReference type="Proteomes" id="UP000051248">
    <property type="component" value="Unassembled WGS sequence"/>
</dbReference>
<keyword evidence="10" id="KW-1185">Reference proteome</keyword>
<dbReference type="PANTHER" id="PTHR31814:SF2">
    <property type="entry name" value="PHOSPHOMEVALONATE KINASE"/>
    <property type="match status" value="1"/>
</dbReference>
<dbReference type="InterPro" id="IPR006204">
    <property type="entry name" value="GHMP_kinase_N_dom"/>
</dbReference>
<evidence type="ECO:0000313" key="10">
    <source>
        <dbReference type="Proteomes" id="UP000051248"/>
    </source>
</evidence>
<proteinExistence type="predicted"/>
<comment type="pathway">
    <text evidence="1">Isoprenoid biosynthesis; isopentenyl diphosphate biosynthesis via mevalonate pathway; isopentenyl diphosphate from (R)-mevalonate: step 2/3.</text>
</comment>
<evidence type="ECO:0000256" key="1">
    <source>
        <dbReference type="ARBA" id="ARBA00005017"/>
    </source>
</evidence>
<name>A0A0R1KG27_9LACO</name>
<evidence type="ECO:0000256" key="3">
    <source>
        <dbReference type="ARBA" id="ARBA00022679"/>
    </source>
</evidence>
<dbReference type="SUPFAM" id="SSF54211">
    <property type="entry name" value="Ribosomal protein S5 domain 2-like"/>
    <property type="match status" value="1"/>
</dbReference>
<evidence type="ECO:0000313" key="9">
    <source>
        <dbReference type="EMBL" id="KRK80499.1"/>
    </source>
</evidence>
<dbReference type="InterPro" id="IPR005917">
    <property type="entry name" value="Pmev_kinase_bact"/>
</dbReference>
<dbReference type="PATRIC" id="fig|1423775.4.peg.1961"/>
<keyword evidence="6" id="KW-0067">ATP-binding</keyword>
<dbReference type="eggNOG" id="COG1577">
    <property type="taxonomic scope" value="Bacteria"/>
</dbReference>
<evidence type="ECO:0000256" key="4">
    <source>
        <dbReference type="ARBA" id="ARBA00022741"/>
    </source>
</evidence>
<comment type="caution">
    <text evidence="9">The sequence shown here is derived from an EMBL/GenBank/DDBJ whole genome shotgun (WGS) entry which is preliminary data.</text>
</comment>
<dbReference type="GO" id="GO:0004631">
    <property type="term" value="F:phosphomevalonate kinase activity"/>
    <property type="evidence" value="ECO:0007669"/>
    <property type="project" value="UniProtKB-EC"/>
</dbReference>
<dbReference type="UniPathway" id="UPA00057">
    <property type="reaction ID" value="UER00099"/>
</dbReference>
<gene>
    <name evidence="9" type="ORF">FD03_GL001923</name>
</gene>
<dbReference type="InterPro" id="IPR035102">
    <property type="entry name" value="Phosphomevalonate_kinase"/>
</dbReference>
<evidence type="ECO:0000259" key="7">
    <source>
        <dbReference type="Pfam" id="PF00288"/>
    </source>
</evidence>
<accession>A0A0R1KG27</accession>
<dbReference type="STRING" id="1423775.FD03_GL001923"/>
<dbReference type="InterPro" id="IPR036554">
    <property type="entry name" value="GHMP_kinase_C_sf"/>
</dbReference>
<dbReference type="Pfam" id="PF08544">
    <property type="entry name" value="GHMP_kinases_C"/>
    <property type="match status" value="1"/>
</dbReference>
<feature type="domain" description="GHMP kinase N-terminal" evidence="7">
    <location>
        <begin position="92"/>
        <end position="186"/>
    </location>
</feature>
<keyword evidence="4" id="KW-0547">Nucleotide-binding</keyword>
<dbReference type="EMBL" id="AZDZ01000003">
    <property type="protein sequence ID" value="KRK80499.1"/>
    <property type="molecule type" value="Genomic_DNA"/>
</dbReference>
<evidence type="ECO:0000256" key="6">
    <source>
        <dbReference type="ARBA" id="ARBA00022840"/>
    </source>
</evidence>
<dbReference type="PANTHER" id="PTHR31814">
    <property type="match status" value="1"/>
</dbReference>
<sequence length="374" mass="41057">MVYNTSDIYIERYDILSTGKAPGKLYLAGEYAVVETGFPAIIASVNQYVTAHITKSLNGGTIQSKNLNKELIHWDRQGTELVFDDTESQLQYILAAINFVEKYALEKNVKLAYYDLLVTSELDSKDGKKYGLGSSAAVTVAVVKTLGDFYHLDLSAMDVYKLSAIAHLSVQGNGSLGDIAASAFGGIVAYKSPDRNWVFNMIKNHSLTKLLELNWPELKIETLTLPSDLELTVGWTGSPASTSILVDRIALTKAQKVDKYQNFLKSSRQNVENLIEGFRNSNSEMIKEMISKYRTLLADLAEFSDVHIETEMLTQLCDIAEKLGGAAKTSGAGGGDCGIVISDHNLKLEKLKQEWEKVGITPLSLKIGEIIANA</sequence>
<dbReference type="AlphaFoldDB" id="A0A0R1KG27"/>
<dbReference type="EC" id="2.7.4.2" evidence="2"/>
<keyword evidence="5 9" id="KW-0418">Kinase</keyword>